<accession>A0A7W7C9A6</accession>
<dbReference type="PROSITE" id="PS51257">
    <property type="entry name" value="PROKAR_LIPOPROTEIN"/>
    <property type="match status" value="1"/>
</dbReference>
<evidence type="ECO:0000256" key="1">
    <source>
        <dbReference type="SAM" id="SignalP"/>
    </source>
</evidence>
<gene>
    <name evidence="2" type="ORF">HNR67_001647</name>
</gene>
<protein>
    <recommendedName>
        <fullName evidence="4">DUF3558 domain-containing protein</fullName>
    </recommendedName>
</protein>
<name>A0A7W7C9A6_9PSEU</name>
<comment type="caution">
    <text evidence="2">The sequence shown here is derived from an EMBL/GenBank/DDBJ whole genome shotgun (WGS) entry which is preliminary data.</text>
</comment>
<feature type="chain" id="PRO_5038599109" description="DUF3558 domain-containing protein" evidence="1">
    <location>
        <begin position="21"/>
        <end position="214"/>
    </location>
</feature>
<keyword evidence="3" id="KW-1185">Reference proteome</keyword>
<organism evidence="2 3">
    <name type="scientific">Crossiella cryophila</name>
    <dbReference type="NCBI Taxonomy" id="43355"/>
    <lineage>
        <taxon>Bacteria</taxon>
        <taxon>Bacillati</taxon>
        <taxon>Actinomycetota</taxon>
        <taxon>Actinomycetes</taxon>
        <taxon>Pseudonocardiales</taxon>
        <taxon>Pseudonocardiaceae</taxon>
        <taxon>Crossiella</taxon>
    </lineage>
</organism>
<proteinExistence type="predicted"/>
<sequence length="214" mass="23448">MGKRAVLVSATLATLAVASACTSPPEPAVGSPAPALERDAIAYDNLDFRKSRPPVFDNTCKTLPQNITTLLGLTTAPRTGFGNSACIGKEEWGEYSIAQYKQSDRKSEEKFFSDVWTGDDATGRYFERLILAERYYAVQTLGYDNASCDLVVDTGSSTPFKVTIYVPDKDAEVQRKLDEKFDPVTSRDRLCPRAREFATKVLAAIDPDGGSRKS</sequence>
<evidence type="ECO:0000313" key="3">
    <source>
        <dbReference type="Proteomes" id="UP000533598"/>
    </source>
</evidence>
<reference evidence="2 3" key="1">
    <citation type="submission" date="2020-08" db="EMBL/GenBank/DDBJ databases">
        <title>Sequencing the genomes of 1000 actinobacteria strains.</title>
        <authorList>
            <person name="Klenk H.-P."/>
        </authorList>
    </citation>
    <scope>NUCLEOTIDE SEQUENCE [LARGE SCALE GENOMIC DNA]</scope>
    <source>
        <strain evidence="2 3">DSM 44230</strain>
    </source>
</reference>
<evidence type="ECO:0000313" key="2">
    <source>
        <dbReference type="EMBL" id="MBB4675529.1"/>
    </source>
</evidence>
<feature type="signal peptide" evidence="1">
    <location>
        <begin position="1"/>
        <end position="20"/>
    </location>
</feature>
<keyword evidence="1" id="KW-0732">Signal</keyword>
<dbReference type="AlphaFoldDB" id="A0A7W7C9A6"/>
<dbReference type="RefSeq" id="WP_185001491.1">
    <property type="nucleotide sequence ID" value="NZ_BAAAUI010000040.1"/>
</dbReference>
<dbReference type="Proteomes" id="UP000533598">
    <property type="component" value="Unassembled WGS sequence"/>
</dbReference>
<evidence type="ECO:0008006" key="4">
    <source>
        <dbReference type="Google" id="ProtNLM"/>
    </source>
</evidence>
<dbReference type="EMBL" id="JACHMH010000001">
    <property type="protein sequence ID" value="MBB4675529.1"/>
    <property type="molecule type" value="Genomic_DNA"/>
</dbReference>